<evidence type="ECO:0000259" key="2">
    <source>
        <dbReference type="Pfam" id="PF01609"/>
    </source>
</evidence>
<dbReference type="GO" id="GO:0006313">
    <property type="term" value="P:DNA transposition"/>
    <property type="evidence" value="ECO:0007669"/>
    <property type="project" value="InterPro"/>
</dbReference>
<accession>A0A0F9FXN6</accession>
<dbReference type="GO" id="GO:0004803">
    <property type="term" value="F:transposase activity"/>
    <property type="evidence" value="ECO:0007669"/>
    <property type="project" value="InterPro"/>
</dbReference>
<proteinExistence type="predicted"/>
<dbReference type="InterPro" id="IPR002559">
    <property type="entry name" value="Transposase_11"/>
</dbReference>
<dbReference type="GO" id="GO:0003677">
    <property type="term" value="F:DNA binding"/>
    <property type="evidence" value="ECO:0007669"/>
    <property type="project" value="InterPro"/>
</dbReference>
<feature type="non-terminal residue" evidence="3">
    <location>
        <position position="148"/>
    </location>
</feature>
<dbReference type="AlphaFoldDB" id="A0A0F9FXN6"/>
<comment type="caution">
    <text evidence="3">The sequence shown here is derived from an EMBL/GenBank/DDBJ whole genome shotgun (WGS) entry which is preliminary data.</text>
</comment>
<feature type="region of interest" description="Disordered" evidence="1">
    <location>
        <begin position="42"/>
        <end position="68"/>
    </location>
</feature>
<sequence>MIEHQDEVDAMFNTLVDQLKLVLPDFGELLALDGKGIETHARERKVKDVEQKEPDGRRDTDADWGVKTYHGKREDGTLWEKVMSWFGFKLHLIVDANYELPVAFKVTKASEAEIPKAHDLLDEIEERHPDILEMCEYLDADRGYDDGK</sequence>
<feature type="domain" description="Transposase IS4-like" evidence="2">
    <location>
        <begin position="27"/>
        <end position="146"/>
    </location>
</feature>
<organism evidence="3">
    <name type="scientific">marine sediment metagenome</name>
    <dbReference type="NCBI Taxonomy" id="412755"/>
    <lineage>
        <taxon>unclassified sequences</taxon>
        <taxon>metagenomes</taxon>
        <taxon>ecological metagenomes</taxon>
    </lineage>
</organism>
<reference evidence="3" key="1">
    <citation type="journal article" date="2015" name="Nature">
        <title>Complex archaea that bridge the gap between prokaryotes and eukaryotes.</title>
        <authorList>
            <person name="Spang A."/>
            <person name="Saw J.H."/>
            <person name="Jorgensen S.L."/>
            <person name="Zaremba-Niedzwiedzka K."/>
            <person name="Martijn J."/>
            <person name="Lind A.E."/>
            <person name="van Eijk R."/>
            <person name="Schleper C."/>
            <person name="Guy L."/>
            <person name="Ettema T.J."/>
        </authorList>
    </citation>
    <scope>NUCLEOTIDE SEQUENCE</scope>
</reference>
<dbReference type="Pfam" id="PF01609">
    <property type="entry name" value="DDE_Tnp_1"/>
    <property type="match status" value="1"/>
</dbReference>
<feature type="compositionally biased region" description="Basic and acidic residues" evidence="1">
    <location>
        <begin position="42"/>
        <end position="61"/>
    </location>
</feature>
<protein>
    <recommendedName>
        <fullName evidence="2">Transposase IS4-like domain-containing protein</fullName>
    </recommendedName>
</protein>
<name>A0A0F9FXN6_9ZZZZ</name>
<dbReference type="EMBL" id="LAZR01019800">
    <property type="protein sequence ID" value="KKL91179.1"/>
    <property type="molecule type" value="Genomic_DNA"/>
</dbReference>
<evidence type="ECO:0000313" key="3">
    <source>
        <dbReference type="EMBL" id="KKL91179.1"/>
    </source>
</evidence>
<evidence type="ECO:0000256" key="1">
    <source>
        <dbReference type="SAM" id="MobiDB-lite"/>
    </source>
</evidence>
<gene>
    <name evidence="3" type="ORF">LCGC14_1897300</name>
</gene>